<dbReference type="InterPro" id="IPR003661">
    <property type="entry name" value="HisK_dim/P_dom"/>
</dbReference>
<comment type="catalytic activity">
    <reaction evidence="1">
        <text>ATP + protein L-histidine = ADP + protein N-phospho-L-histidine.</text>
        <dbReference type="EC" id="2.7.13.3"/>
    </reaction>
</comment>
<evidence type="ECO:0000259" key="5">
    <source>
        <dbReference type="PROSITE" id="PS50109"/>
    </source>
</evidence>
<dbReference type="Proteomes" id="UP001157915">
    <property type="component" value="Unassembled WGS sequence"/>
</dbReference>
<comment type="caution">
    <text evidence="6">The sequence shown here is derived from an EMBL/GenBank/DDBJ whole genome shotgun (WGS) entry which is preliminary data.</text>
</comment>
<protein>
    <recommendedName>
        <fullName evidence="2">histidine kinase</fullName>
        <ecNumber evidence="2">2.7.13.3</ecNumber>
    </recommendedName>
</protein>
<dbReference type="Gene3D" id="1.10.287.130">
    <property type="match status" value="1"/>
</dbReference>
<dbReference type="SMART" id="SM00388">
    <property type="entry name" value="HisKA"/>
    <property type="match status" value="1"/>
</dbReference>
<dbReference type="GO" id="GO:0016301">
    <property type="term" value="F:kinase activity"/>
    <property type="evidence" value="ECO:0007669"/>
    <property type="project" value="UniProtKB-KW"/>
</dbReference>
<dbReference type="EC" id="2.7.13.3" evidence="2"/>
<feature type="domain" description="Histidine kinase" evidence="5">
    <location>
        <begin position="356"/>
        <end position="575"/>
    </location>
</feature>
<dbReference type="InterPro" id="IPR003594">
    <property type="entry name" value="HATPase_dom"/>
</dbReference>
<dbReference type="SUPFAM" id="SSF47384">
    <property type="entry name" value="Homodimeric domain of signal transducing histidine kinase"/>
    <property type="match status" value="1"/>
</dbReference>
<keyword evidence="7" id="KW-1185">Reference proteome</keyword>
<dbReference type="RefSeq" id="WP_283412070.1">
    <property type="nucleotide sequence ID" value="NZ_FXUA01000002.1"/>
</dbReference>
<dbReference type="InterPro" id="IPR004358">
    <property type="entry name" value="Sig_transdc_His_kin-like_C"/>
</dbReference>
<dbReference type="PROSITE" id="PS50109">
    <property type="entry name" value="HIS_KIN"/>
    <property type="match status" value="1"/>
</dbReference>
<dbReference type="PANTHER" id="PTHR43547">
    <property type="entry name" value="TWO-COMPONENT HISTIDINE KINASE"/>
    <property type="match status" value="1"/>
</dbReference>
<reference evidence="6 7" key="1">
    <citation type="submission" date="2017-05" db="EMBL/GenBank/DDBJ databases">
        <authorList>
            <person name="Varghese N."/>
            <person name="Submissions S."/>
        </authorList>
    </citation>
    <scope>NUCLEOTIDE SEQUENCE [LARGE SCALE GENOMIC DNA]</scope>
    <source>
        <strain evidence="6 7">DSM 15360</strain>
    </source>
</reference>
<keyword evidence="4" id="KW-0812">Transmembrane</keyword>
<proteinExistence type="predicted"/>
<dbReference type="InterPro" id="IPR036890">
    <property type="entry name" value="HATPase_C_sf"/>
</dbReference>
<keyword evidence="3" id="KW-0597">Phosphoprotein</keyword>
<name>A0ABY1NMW2_9BACT</name>
<dbReference type="EMBL" id="FXUA01000002">
    <property type="protein sequence ID" value="SMP13902.1"/>
    <property type="molecule type" value="Genomic_DNA"/>
</dbReference>
<keyword evidence="4" id="KW-1133">Transmembrane helix</keyword>
<dbReference type="Gene3D" id="3.30.565.10">
    <property type="entry name" value="Histidine kinase-like ATPase, C-terminal domain"/>
    <property type="match status" value="1"/>
</dbReference>
<feature type="transmembrane region" description="Helical" evidence="4">
    <location>
        <begin position="315"/>
        <end position="337"/>
    </location>
</feature>
<dbReference type="CDD" id="cd00075">
    <property type="entry name" value="HATPase"/>
    <property type="match status" value="1"/>
</dbReference>
<evidence type="ECO:0000256" key="1">
    <source>
        <dbReference type="ARBA" id="ARBA00000085"/>
    </source>
</evidence>
<organism evidence="6 7">
    <name type="scientific">Algoriphagus winogradskyi</name>
    <dbReference type="NCBI Taxonomy" id="237017"/>
    <lineage>
        <taxon>Bacteria</taxon>
        <taxon>Pseudomonadati</taxon>
        <taxon>Bacteroidota</taxon>
        <taxon>Cytophagia</taxon>
        <taxon>Cytophagales</taxon>
        <taxon>Cyclobacteriaceae</taxon>
        <taxon>Algoriphagus</taxon>
    </lineage>
</organism>
<sequence length="575" mass="65967">MSKSNIILIVVLMSLASFGLMGFQFYWVKNAIRINRERFDQNVYQALSSTVDELEKGETSAAFYGYMMQDSIMSRSLFEKIDPIDFDLTVNSRRTLRSRPSLVDSFFQESPPRVSQTFRRILESRGLDMNQLEELESFFTYMTPELASKMQFTPDEMEVLLQEKERQLLYLSQRENSPRKPNVPTTEQIVEMQPEFNISPDALEKVYRTNIKIDFINKAWEEVTAGQKAILDRLDTARVRQLLKRYLLERNISEEFELGLLKDDGLLLPIGPVKQQFVLVQQGIQARLFPNDIFGKENFLTIYFPEKTNHVIREVWLPISSSIVFIVVIISCFIYAIKVIIRQKALSDTKNDFINNMTHEFKTPLATVSLAVEALQDPELSSQDKFRTRYLGIIKDENKRLVSQVENVLQAAALDKKDFKLKIESLNLAEILETTVDHFGLQVEKKGGQITFINELTEPMVQGDLFHLTHIFNNLLDNANKYSPDSPFITIVAKDNTEEVFITIKDEGIGMNKDAQRKIFDKFYRVPTGNVHDVKGFGLGLSYVKAMLEAHKGGIQVSSELGKGSSFTINIPKKQ</sequence>
<gene>
    <name evidence="6" type="ORF">SAMN06265367_102271</name>
</gene>
<keyword evidence="4" id="KW-0472">Membrane</keyword>
<keyword evidence="6" id="KW-0808">Transferase</keyword>
<dbReference type="InterPro" id="IPR005467">
    <property type="entry name" value="His_kinase_dom"/>
</dbReference>
<accession>A0ABY1NMW2</accession>
<dbReference type="SUPFAM" id="SSF55874">
    <property type="entry name" value="ATPase domain of HSP90 chaperone/DNA topoisomerase II/histidine kinase"/>
    <property type="match status" value="1"/>
</dbReference>
<dbReference type="CDD" id="cd00082">
    <property type="entry name" value="HisKA"/>
    <property type="match status" value="1"/>
</dbReference>
<evidence type="ECO:0000256" key="3">
    <source>
        <dbReference type="ARBA" id="ARBA00022553"/>
    </source>
</evidence>
<feature type="transmembrane region" description="Helical" evidence="4">
    <location>
        <begin position="6"/>
        <end position="28"/>
    </location>
</feature>
<dbReference type="PANTHER" id="PTHR43547:SF2">
    <property type="entry name" value="HYBRID SIGNAL TRANSDUCTION HISTIDINE KINASE C"/>
    <property type="match status" value="1"/>
</dbReference>
<dbReference type="PRINTS" id="PR00344">
    <property type="entry name" value="BCTRLSENSOR"/>
</dbReference>
<keyword evidence="6" id="KW-0418">Kinase</keyword>
<evidence type="ECO:0000313" key="6">
    <source>
        <dbReference type="EMBL" id="SMP13902.1"/>
    </source>
</evidence>
<dbReference type="Pfam" id="PF00512">
    <property type="entry name" value="HisKA"/>
    <property type="match status" value="1"/>
</dbReference>
<evidence type="ECO:0000313" key="7">
    <source>
        <dbReference type="Proteomes" id="UP001157915"/>
    </source>
</evidence>
<dbReference type="Pfam" id="PF02518">
    <property type="entry name" value="HATPase_c"/>
    <property type="match status" value="1"/>
</dbReference>
<dbReference type="InterPro" id="IPR036097">
    <property type="entry name" value="HisK_dim/P_sf"/>
</dbReference>
<evidence type="ECO:0000256" key="4">
    <source>
        <dbReference type="SAM" id="Phobius"/>
    </source>
</evidence>
<dbReference type="SMART" id="SM00387">
    <property type="entry name" value="HATPase_c"/>
    <property type="match status" value="1"/>
</dbReference>
<evidence type="ECO:0000256" key="2">
    <source>
        <dbReference type="ARBA" id="ARBA00012438"/>
    </source>
</evidence>